<evidence type="ECO:0000256" key="2">
    <source>
        <dbReference type="ARBA" id="ARBA00022448"/>
    </source>
</evidence>
<dbReference type="PROSITE" id="PS00211">
    <property type="entry name" value="ABC_TRANSPORTER_1"/>
    <property type="match status" value="1"/>
</dbReference>
<dbReference type="SUPFAM" id="SSF90123">
    <property type="entry name" value="ABC transporter transmembrane region"/>
    <property type="match status" value="1"/>
</dbReference>
<evidence type="ECO:0000256" key="4">
    <source>
        <dbReference type="ARBA" id="ARBA00022741"/>
    </source>
</evidence>
<evidence type="ECO:0000259" key="9">
    <source>
        <dbReference type="PROSITE" id="PS50893"/>
    </source>
</evidence>
<evidence type="ECO:0000313" key="11">
    <source>
        <dbReference type="EMBL" id="AGB02355.1"/>
    </source>
</evidence>
<dbReference type="eggNOG" id="arCOG02841">
    <property type="taxonomic scope" value="Archaea"/>
</dbReference>
<dbReference type="AlphaFoldDB" id="L0HEB6"/>
<name>L0HEB6_METFS</name>
<feature type="domain" description="ABC transmembrane type-1" evidence="10">
    <location>
        <begin position="22"/>
        <end position="328"/>
    </location>
</feature>
<dbReference type="Gene3D" id="1.20.1560.10">
    <property type="entry name" value="ABC transporter type 1, transmembrane domain"/>
    <property type="match status" value="1"/>
</dbReference>
<keyword evidence="2" id="KW-0813">Transport</keyword>
<feature type="transmembrane region" description="Helical" evidence="8">
    <location>
        <begin position="86"/>
        <end position="107"/>
    </location>
</feature>
<dbReference type="GeneID" id="14310626"/>
<dbReference type="FunFam" id="3.40.50.300:FF:000287">
    <property type="entry name" value="Multidrug ABC transporter ATP-binding protein"/>
    <property type="match status" value="1"/>
</dbReference>
<dbReference type="PROSITE" id="PS50893">
    <property type="entry name" value="ABC_TRANSPORTER_2"/>
    <property type="match status" value="1"/>
</dbReference>
<evidence type="ECO:0000313" key="12">
    <source>
        <dbReference type="Proteomes" id="UP000010824"/>
    </source>
</evidence>
<dbReference type="KEGG" id="mfo:Metfor_1313"/>
<accession>L0HEB6</accession>
<dbReference type="GO" id="GO:0016887">
    <property type="term" value="F:ATP hydrolysis activity"/>
    <property type="evidence" value="ECO:0007669"/>
    <property type="project" value="InterPro"/>
</dbReference>
<evidence type="ECO:0000256" key="3">
    <source>
        <dbReference type="ARBA" id="ARBA00022692"/>
    </source>
</evidence>
<keyword evidence="7 8" id="KW-0472">Membrane</keyword>
<keyword evidence="4" id="KW-0547">Nucleotide-binding</keyword>
<dbReference type="GO" id="GO:0005524">
    <property type="term" value="F:ATP binding"/>
    <property type="evidence" value="ECO:0007669"/>
    <property type="project" value="UniProtKB-KW"/>
</dbReference>
<dbReference type="InterPro" id="IPR027417">
    <property type="entry name" value="P-loop_NTPase"/>
</dbReference>
<feature type="domain" description="ABC transporter" evidence="9">
    <location>
        <begin position="362"/>
        <end position="595"/>
    </location>
</feature>
<protein>
    <submittedName>
        <fullName evidence="11">ABC-type multidrug transport system, ATPase and permease component</fullName>
    </submittedName>
</protein>
<reference evidence="12" key="1">
    <citation type="submission" date="2011-12" db="EMBL/GenBank/DDBJ databases">
        <title>Complete sequence of Methanoregula formicicum SMSP.</title>
        <authorList>
            <person name="Lucas S."/>
            <person name="Han J."/>
            <person name="Lapidus A."/>
            <person name="Cheng J.-F."/>
            <person name="Goodwin L."/>
            <person name="Pitluck S."/>
            <person name="Peters L."/>
            <person name="Ovchinnikova G."/>
            <person name="Teshima H."/>
            <person name="Detter J.C."/>
            <person name="Han C."/>
            <person name="Tapia R."/>
            <person name="Land M."/>
            <person name="Hauser L."/>
            <person name="Kyrpides N."/>
            <person name="Ivanova N."/>
            <person name="Pagani I."/>
            <person name="Imachi H."/>
            <person name="Tamaki H."/>
            <person name="Sekiguchi Y."/>
            <person name="Kamagata Y."/>
            <person name="Cadillo-Quiroz H."/>
            <person name="Zinder S."/>
            <person name="Liu W.-T."/>
            <person name="Woyke T."/>
        </authorList>
    </citation>
    <scope>NUCLEOTIDE SEQUENCE [LARGE SCALE GENOMIC DNA]</scope>
    <source>
        <strain evidence="12">DSM 22288 / NBRC 105244 / SMSP</strain>
    </source>
</reference>
<dbReference type="OrthoDB" id="121502at2157"/>
<dbReference type="PANTHER" id="PTHR24221:SF654">
    <property type="entry name" value="ATP-BINDING CASSETTE SUB-FAMILY B MEMBER 6"/>
    <property type="match status" value="1"/>
</dbReference>
<dbReference type="HOGENOM" id="CLU_000604_84_3_2"/>
<dbReference type="InterPro" id="IPR003593">
    <property type="entry name" value="AAA+_ATPase"/>
</dbReference>
<dbReference type="InterPro" id="IPR003439">
    <property type="entry name" value="ABC_transporter-like_ATP-bd"/>
</dbReference>
<dbReference type="InterPro" id="IPR017871">
    <property type="entry name" value="ABC_transporter-like_CS"/>
</dbReference>
<gene>
    <name evidence="11" type="ordered locus">Metfor_1313</name>
</gene>
<dbReference type="GO" id="GO:0140359">
    <property type="term" value="F:ABC-type transporter activity"/>
    <property type="evidence" value="ECO:0007669"/>
    <property type="project" value="InterPro"/>
</dbReference>
<dbReference type="Proteomes" id="UP000010824">
    <property type="component" value="Chromosome"/>
</dbReference>
<dbReference type="EMBL" id="CP003167">
    <property type="protein sequence ID" value="AGB02355.1"/>
    <property type="molecule type" value="Genomic_DNA"/>
</dbReference>
<evidence type="ECO:0000256" key="7">
    <source>
        <dbReference type="ARBA" id="ARBA00023136"/>
    </source>
</evidence>
<dbReference type="Gene3D" id="3.40.50.300">
    <property type="entry name" value="P-loop containing nucleotide triphosphate hydrolases"/>
    <property type="match status" value="1"/>
</dbReference>
<feature type="transmembrane region" description="Helical" evidence="8">
    <location>
        <begin position="297"/>
        <end position="317"/>
    </location>
</feature>
<dbReference type="STRING" id="593750.Metfor_1313"/>
<dbReference type="Pfam" id="PF00005">
    <property type="entry name" value="ABC_tran"/>
    <property type="match status" value="1"/>
</dbReference>
<dbReference type="PANTHER" id="PTHR24221">
    <property type="entry name" value="ATP-BINDING CASSETTE SUB-FAMILY B"/>
    <property type="match status" value="1"/>
</dbReference>
<feature type="transmembrane region" description="Helical" evidence="8">
    <location>
        <begin position="166"/>
        <end position="197"/>
    </location>
</feature>
<dbReference type="InParanoid" id="L0HEB6"/>
<proteinExistence type="predicted"/>
<evidence type="ECO:0000256" key="1">
    <source>
        <dbReference type="ARBA" id="ARBA00004141"/>
    </source>
</evidence>
<dbReference type="InterPro" id="IPR039421">
    <property type="entry name" value="Type_1_exporter"/>
</dbReference>
<dbReference type="SUPFAM" id="SSF52540">
    <property type="entry name" value="P-loop containing nucleoside triphosphate hydrolases"/>
    <property type="match status" value="1"/>
</dbReference>
<keyword evidence="3 8" id="KW-0812">Transmembrane</keyword>
<dbReference type="PROSITE" id="PS50929">
    <property type="entry name" value="ABC_TM1F"/>
    <property type="match status" value="1"/>
</dbReference>
<dbReference type="InterPro" id="IPR011527">
    <property type="entry name" value="ABC1_TM_dom"/>
</dbReference>
<keyword evidence="5" id="KW-0067">ATP-binding</keyword>
<feature type="transmembrane region" description="Helical" evidence="8">
    <location>
        <begin position="58"/>
        <end position="77"/>
    </location>
</feature>
<keyword evidence="12" id="KW-1185">Reference proteome</keyword>
<comment type="subcellular location">
    <subcellularLocation>
        <location evidence="1">Membrane</location>
        <topology evidence="1">Multi-pass membrane protein</topology>
    </subcellularLocation>
</comment>
<dbReference type="RefSeq" id="WP_015285318.1">
    <property type="nucleotide sequence ID" value="NC_019943.1"/>
</dbReference>
<dbReference type="InterPro" id="IPR036640">
    <property type="entry name" value="ABC1_TM_sf"/>
</dbReference>
<evidence type="ECO:0000256" key="5">
    <source>
        <dbReference type="ARBA" id="ARBA00022840"/>
    </source>
</evidence>
<evidence type="ECO:0000256" key="8">
    <source>
        <dbReference type="SAM" id="Phobius"/>
    </source>
</evidence>
<evidence type="ECO:0000259" key="10">
    <source>
        <dbReference type="PROSITE" id="PS50929"/>
    </source>
</evidence>
<organism evidence="11 12">
    <name type="scientific">Methanoregula formicica (strain DSM 22288 / NBRC 105244 / SMSP)</name>
    <dbReference type="NCBI Taxonomy" id="593750"/>
    <lineage>
        <taxon>Archaea</taxon>
        <taxon>Methanobacteriati</taxon>
        <taxon>Methanobacteriota</taxon>
        <taxon>Stenosarchaea group</taxon>
        <taxon>Methanomicrobia</taxon>
        <taxon>Methanomicrobiales</taxon>
        <taxon>Methanoregulaceae</taxon>
        <taxon>Methanoregula</taxon>
    </lineage>
</organism>
<feature type="transmembrane region" description="Helical" evidence="8">
    <location>
        <begin position="21"/>
        <end position="46"/>
    </location>
</feature>
<evidence type="ECO:0000256" key="6">
    <source>
        <dbReference type="ARBA" id="ARBA00022989"/>
    </source>
</evidence>
<dbReference type="GO" id="GO:0016020">
    <property type="term" value="C:membrane"/>
    <property type="evidence" value="ECO:0007669"/>
    <property type="project" value="UniProtKB-SubCell"/>
</dbReference>
<feature type="transmembrane region" description="Helical" evidence="8">
    <location>
        <begin position="270"/>
        <end position="291"/>
    </location>
</feature>
<keyword evidence="6 8" id="KW-1133">Transmembrane helix</keyword>
<reference evidence="11 12" key="2">
    <citation type="journal article" date="2014" name="Genome Announc.">
        <title>Complete Genome Sequence of Methanoregula formicica SMSPT, a Mesophilic Hydrogenotrophic Methanogen Isolated from a Methanogenic Upflow Anaerobic Sludge Blanket Reactor.</title>
        <authorList>
            <person name="Yamamoto K."/>
            <person name="Tamaki H."/>
            <person name="Cadillo-Quiroz H."/>
            <person name="Imachi H."/>
            <person name="Kyrpides N."/>
            <person name="Woyke T."/>
            <person name="Goodwin L."/>
            <person name="Zinder S.H."/>
            <person name="Kamagata Y."/>
            <person name="Liu W.T."/>
        </authorList>
    </citation>
    <scope>NUCLEOTIDE SEQUENCE [LARGE SCALE GENOMIC DNA]</scope>
    <source>
        <strain evidence="12">DSM 22288 / NBRC 105244 / SMSP</strain>
    </source>
</reference>
<sequence length="601" mass="68100" precursor="true">MADEKSIGVIWFFLKDYQFSFLFLSALGVLMAVVNMINLALLYPILSISTNQTYQPNNLLFSLISLIENLFAGLFAIQDPLIASSLLFMLAACFSFFLNAVFVWVSLKITTEITIYNKEKLFDKYESSDYQRFIDSKQGDIIYRLTRAPQYIAEVLSNLTKLSVDILISVSTVLLLFSITVYGTILFLAAGTAYYIFTRYLSCKISYLTGTGRYQANENEIVTLNEYINGVKQIKASESSPFWKKHFTKSVWDYWVLWEKDAFWLQIPPLVLYLLIFITIGSVIIAIKIFYPASFIAYLPVLGTFSLSVLTLLPKLANFGNYQMAIMGALPNLSLVRQVFEDTKYSTIKNGSKIFSGKKPEISFDQVKFYYHENTPLLRDVHLTIEAGKTTAIVGESGSGKSTMIDLLLRLYDVGEGRILINNIDIRDYDLATLRNKIGFVSQDTFIFNASIRENITFGQEYSDEEIMRAASLANVHNFVDRMPQKYDTVVGDRGMRLSGGERQRIAIARAIIRNPEILILDEATSSLDTVSEKIVQDAISNVAQTCTTVIVAHRLSTIINADMIYVINKGRIIESGTHQTLIERKGEYWKMYNVQMNPDS</sequence>
<dbReference type="SMART" id="SM00382">
    <property type="entry name" value="AAA"/>
    <property type="match status" value="1"/>
</dbReference>